<reference evidence="3" key="1">
    <citation type="journal article" date="2019" name="Int. J. Syst. Evol. Microbiol.">
        <title>The Global Catalogue of Microorganisms (GCM) 10K type strain sequencing project: providing services to taxonomists for standard genome sequencing and annotation.</title>
        <authorList>
            <consortium name="The Broad Institute Genomics Platform"/>
            <consortium name="The Broad Institute Genome Sequencing Center for Infectious Disease"/>
            <person name="Wu L."/>
            <person name="Ma J."/>
        </authorList>
    </citation>
    <scope>NUCLEOTIDE SEQUENCE [LARGE SCALE GENOMIC DNA]</scope>
    <source>
        <strain evidence="3">JCM 17983</strain>
    </source>
</reference>
<evidence type="ECO:0008006" key="4">
    <source>
        <dbReference type="Google" id="ProtNLM"/>
    </source>
</evidence>
<comment type="caution">
    <text evidence="2">The sequence shown here is derived from an EMBL/GenBank/DDBJ whole genome shotgun (WGS) entry which is preliminary data.</text>
</comment>
<accession>A0ABP9E7L4</accession>
<dbReference type="InterPro" id="IPR018688">
    <property type="entry name" value="PpoB2-like"/>
</dbReference>
<proteinExistence type="predicted"/>
<protein>
    <recommendedName>
        <fullName evidence="4">Metal-binding membrane protein</fullName>
    </recommendedName>
</protein>
<keyword evidence="1" id="KW-0812">Transmembrane</keyword>
<feature type="transmembrane region" description="Helical" evidence="1">
    <location>
        <begin position="205"/>
        <end position="224"/>
    </location>
</feature>
<organism evidence="2 3">
    <name type="scientific">Actinomycetospora straminea</name>
    <dbReference type="NCBI Taxonomy" id="663607"/>
    <lineage>
        <taxon>Bacteria</taxon>
        <taxon>Bacillati</taxon>
        <taxon>Actinomycetota</taxon>
        <taxon>Actinomycetes</taxon>
        <taxon>Pseudonocardiales</taxon>
        <taxon>Pseudonocardiaceae</taxon>
        <taxon>Actinomycetospora</taxon>
    </lineage>
</organism>
<keyword evidence="3" id="KW-1185">Reference proteome</keyword>
<evidence type="ECO:0000313" key="3">
    <source>
        <dbReference type="Proteomes" id="UP001500457"/>
    </source>
</evidence>
<keyword evidence="1" id="KW-1133">Transmembrane helix</keyword>
<evidence type="ECO:0000256" key="1">
    <source>
        <dbReference type="SAM" id="Phobius"/>
    </source>
</evidence>
<evidence type="ECO:0000313" key="2">
    <source>
        <dbReference type="EMBL" id="GAA4866623.1"/>
    </source>
</evidence>
<keyword evidence="1" id="KW-0472">Membrane</keyword>
<feature type="transmembrane region" description="Helical" evidence="1">
    <location>
        <begin position="55"/>
        <end position="85"/>
    </location>
</feature>
<feature type="transmembrane region" description="Helical" evidence="1">
    <location>
        <begin position="21"/>
        <end position="43"/>
    </location>
</feature>
<dbReference type="EMBL" id="BAABHQ010000002">
    <property type="protein sequence ID" value="GAA4866623.1"/>
    <property type="molecule type" value="Genomic_DNA"/>
</dbReference>
<feature type="transmembrane region" description="Helical" evidence="1">
    <location>
        <begin position="236"/>
        <end position="259"/>
    </location>
</feature>
<dbReference type="RefSeq" id="WP_274229946.1">
    <property type="nucleotide sequence ID" value="NZ_BAABHQ010000002.1"/>
</dbReference>
<feature type="transmembrane region" description="Helical" evidence="1">
    <location>
        <begin position="97"/>
        <end position="122"/>
    </location>
</feature>
<sequence>MALRAPLRHLASVDGRAGATALVLTLAAGAWVGVVAVHTSAAGHQEHGHATTTSVAIALAGWALMVLAMMLPPALPLVGLLGGLLTGRGRAARRLGALAAFVGIWVAVGAVLVSGAAVLRVTLADASPVTTTRLAGGVVLLAGLYQFTPVKNACLTACRTPRWFALRLWGRRGPTGDAITIAGAYGVSCVGCCWALMVLCLGTGALALPVMVVLAVVMAAERLLPGGRVVARATGAALVLLGLVLLAGLLPSALVHPLLGA</sequence>
<dbReference type="Pfam" id="PF09948">
    <property type="entry name" value="PpoB2"/>
    <property type="match status" value="1"/>
</dbReference>
<name>A0ABP9E7L4_9PSEU</name>
<dbReference type="Proteomes" id="UP001500457">
    <property type="component" value="Unassembled WGS sequence"/>
</dbReference>
<gene>
    <name evidence="2" type="ORF">GCM10023203_13700</name>
</gene>